<comment type="caution">
    <text evidence="1">The sequence shown here is derived from an EMBL/GenBank/DDBJ whole genome shotgun (WGS) entry which is preliminary data.</text>
</comment>
<evidence type="ECO:0000313" key="2">
    <source>
        <dbReference type="EMBL" id="PLP42327.1"/>
    </source>
</evidence>
<dbReference type="AlphaFoldDB" id="A0A2N4YYQ8"/>
<dbReference type="EMBL" id="PICB01001310">
    <property type="protein sequence ID" value="PLP42327.1"/>
    <property type="molecule type" value="Genomic_DNA"/>
</dbReference>
<dbReference type="Proteomes" id="UP000234473">
    <property type="component" value="Unassembled WGS sequence"/>
</dbReference>
<organism evidence="1 3">
    <name type="scientific">Klebsiella variicola</name>
    <dbReference type="NCBI Taxonomy" id="244366"/>
    <lineage>
        <taxon>Bacteria</taxon>
        <taxon>Pseudomonadati</taxon>
        <taxon>Pseudomonadota</taxon>
        <taxon>Gammaproteobacteria</taxon>
        <taxon>Enterobacterales</taxon>
        <taxon>Enterobacteriaceae</taxon>
        <taxon>Klebsiella/Raoultella group</taxon>
        <taxon>Klebsiella</taxon>
        <taxon>Klebsiella pneumoniae complex</taxon>
    </lineage>
</organism>
<reference evidence="3 4" key="2">
    <citation type="submission" date="2018-01" db="EMBL/GenBank/DDBJ databases">
        <title>Genomic study of Klebsiella pneumoniae.</title>
        <authorList>
            <person name="Yang Y."/>
            <person name="Bicalho R."/>
        </authorList>
    </citation>
    <scope>NUCLEOTIDE SEQUENCE [LARGE SCALE GENOMIC DNA]</scope>
    <source>
        <strain evidence="2 4">A5</strain>
        <strain evidence="1 3">A8</strain>
    </source>
</reference>
<evidence type="ECO:0000313" key="1">
    <source>
        <dbReference type="EMBL" id="PLM93176.1"/>
    </source>
</evidence>
<name>A0A2N4YYQ8_KLEVA</name>
<evidence type="ECO:0000313" key="4">
    <source>
        <dbReference type="Proteomes" id="UP000234473"/>
    </source>
</evidence>
<sequence>MKLNVLKQASLPDALTAELARRYHLVELTALTDADFRALAGTFTVLIT</sequence>
<reference evidence="3 4" key="1">
    <citation type="submission" date="2017-11" db="EMBL/GenBank/DDBJ databases">
        <authorList>
            <person name="Han C.G."/>
        </authorList>
    </citation>
    <scope>NUCLEOTIDE SEQUENCE [LARGE SCALE GENOMIC DNA]</scope>
    <source>
        <strain evidence="2 4">A5</strain>
        <strain evidence="1 3">A8</strain>
    </source>
</reference>
<feature type="non-terminal residue" evidence="1">
    <location>
        <position position="48"/>
    </location>
</feature>
<accession>A0A2N4YYQ8</accession>
<dbReference type="Proteomes" id="UP000234412">
    <property type="component" value="Unassembled WGS sequence"/>
</dbReference>
<gene>
    <name evidence="2" type="ORF">CWM98_21725</name>
    <name evidence="1" type="ORF">CWN47_19000</name>
</gene>
<evidence type="ECO:0000313" key="3">
    <source>
        <dbReference type="Proteomes" id="UP000234412"/>
    </source>
</evidence>
<protein>
    <submittedName>
        <fullName evidence="1">2-hydroxyacid dehydrogenase</fullName>
    </submittedName>
</protein>
<proteinExistence type="predicted"/>
<dbReference type="EMBL" id="PIDP01000713">
    <property type="protein sequence ID" value="PLM93176.1"/>
    <property type="molecule type" value="Genomic_DNA"/>
</dbReference>